<name>T1HHP9_RHOPR</name>
<evidence type="ECO:0000313" key="2">
    <source>
        <dbReference type="Proteomes" id="UP000015103"/>
    </source>
</evidence>
<dbReference type="InParanoid" id="T1HHP9"/>
<dbReference type="OMA" id="ASAKACW"/>
<dbReference type="VEuPathDB" id="VectorBase:RPRC003572"/>
<keyword evidence="2" id="KW-1185">Reference proteome</keyword>
<accession>T1HHP9</accession>
<sequence length="180" mass="20593">MDIYKTIYQGDFLWPYIVPTYERPPLPPKEIKKPLFIKEKSILERKLCQCDRHSWSPHFRRAVHLLQKENAYRDAMIATAHQRTVLENEIIGHPCSDADDVIASLYEISYAKQNFPITGFRAVHADHDDPVSTPIAMMRPTITSSYRDPTNFHEEAFKIPTTASPAALTLELAGISQLNV</sequence>
<proteinExistence type="predicted"/>
<dbReference type="AlphaFoldDB" id="T1HHP9"/>
<dbReference type="eggNOG" id="ENOG502S6SF">
    <property type="taxonomic scope" value="Eukaryota"/>
</dbReference>
<dbReference type="EMBL" id="ACPB03019968">
    <property type="status" value="NOT_ANNOTATED_CDS"/>
    <property type="molecule type" value="Genomic_DNA"/>
</dbReference>
<evidence type="ECO:0000313" key="1">
    <source>
        <dbReference type="EnsemblMetazoa" id="RPRC003572-PA"/>
    </source>
</evidence>
<organism evidence="1 2">
    <name type="scientific">Rhodnius prolixus</name>
    <name type="common">Triatomid bug</name>
    <dbReference type="NCBI Taxonomy" id="13249"/>
    <lineage>
        <taxon>Eukaryota</taxon>
        <taxon>Metazoa</taxon>
        <taxon>Ecdysozoa</taxon>
        <taxon>Arthropoda</taxon>
        <taxon>Hexapoda</taxon>
        <taxon>Insecta</taxon>
        <taxon>Pterygota</taxon>
        <taxon>Neoptera</taxon>
        <taxon>Paraneoptera</taxon>
        <taxon>Hemiptera</taxon>
        <taxon>Heteroptera</taxon>
        <taxon>Panheteroptera</taxon>
        <taxon>Cimicomorpha</taxon>
        <taxon>Reduviidae</taxon>
        <taxon>Triatominae</taxon>
        <taxon>Rhodnius</taxon>
    </lineage>
</organism>
<dbReference type="Proteomes" id="UP000015103">
    <property type="component" value="Unassembled WGS sequence"/>
</dbReference>
<reference evidence="1" key="1">
    <citation type="submission" date="2015-05" db="UniProtKB">
        <authorList>
            <consortium name="EnsemblMetazoa"/>
        </authorList>
    </citation>
    <scope>IDENTIFICATION</scope>
</reference>
<protein>
    <submittedName>
        <fullName evidence="1">Uncharacterized protein</fullName>
    </submittedName>
</protein>
<dbReference type="EnsemblMetazoa" id="RPRC003572-RA">
    <property type="protein sequence ID" value="RPRC003572-PA"/>
    <property type="gene ID" value="RPRC003572"/>
</dbReference>
<dbReference type="HOGENOM" id="CLU_1498111_0_0_1"/>